<name>A0A7X5LPE2_9ALTE</name>
<protein>
    <submittedName>
        <fullName evidence="1">VOC family protein</fullName>
    </submittedName>
</protein>
<keyword evidence="2" id="KW-1185">Reference proteome</keyword>
<dbReference type="InterPro" id="IPR029068">
    <property type="entry name" value="Glyas_Bleomycin-R_OHBP_Dase"/>
</dbReference>
<evidence type="ECO:0000313" key="1">
    <source>
        <dbReference type="EMBL" id="NDV93013.1"/>
    </source>
</evidence>
<dbReference type="InterPro" id="IPR052164">
    <property type="entry name" value="Anthracycline_SecMetBiosynth"/>
</dbReference>
<dbReference type="SUPFAM" id="SSF54593">
    <property type="entry name" value="Glyoxalase/Bleomycin resistance protein/Dihydroxybiphenyl dioxygenase"/>
    <property type="match status" value="1"/>
</dbReference>
<dbReference type="Gene3D" id="3.10.180.10">
    <property type="entry name" value="2,3-Dihydroxybiphenyl 1,2-Dioxygenase, domain 1"/>
    <property type="match status" value="1"/>
</dbReference>
<dbReference type="Proteomes" id="UP000470213">
    <property type="component" value="Unassembled WGS sequence"/>
</dbReference>
<gene>
    <name evidence="1" type="ORF">GTH32_17735</name>
</gene>
<accession>A0A7X5LPE2</accession>
<dbReference type="PANTHER" id="PTHR33993:SF14">
    <property type="entry name" value="GB|AAF24581.1"/>
    <property type="match status" value="1"/>
</dbReference>
<dbReference type="EMBL" id="JAAAWN010000034">
    <property type="protein sequence ID" value="NDV93013.1"/>
    <property type="molecule type" value="Genomic_DNA"/>
</dbReference>
<proteinExistence type="predicted"/>
<comment type="caution">
    <text evidence="1">The sequence shown here is derived from an EMBL/GenBank/DDBJ whole genome shotgun (WGS) entry which is preliminary data.</text>
</comment>
<dbReference type="RefSeq" id="WP_163088288.1">
    <property type="nucleotide sequence ID" value="NZ_JAAAWN010000034.1"/>
</dbReference>
<dbReference type="AlphaFoldDB" id="A0A7X5LPE2"/>
<dbReference type="CDD" id="cd07247">
    <property type="entry name" value="SgaA_N_like"/>
    <property type="match status" value="1"/>
</dbReference>
<reference evidence="1 2" key="1">
    <citation type="submission" date="2020-01" db="EMBL/GenBank/DDBJ databases">
        <authorList>
            <person name="Chen J."/>
            <person name="Zhu S."/>
            <person name="Yang J."/>
        </authorList>
    </citation>
    <scope>NUCLEOTIDE SEQUENCE [LARGE SCALE GENOMIC DNA]</scope>
    <source>
        <strain evidence="1 2">345S023</strain>
    </source>
</reference>
<sequence length="122" mass="13291">MSESLWCDLTTEDASGLAEYYVKVMGWKTEAVSMGDYQDYVMMKPDGTPVGGICHKKGCNAQAPKGWIPYFTVDNLDDALATSLGLGGSKVGDIRQYGNDRFCIVTDPSGVSCGLYESQQRK</sequence>
<dbReference type="PANTHER" id="PTHR33993">
    <property type="entry name" value="GLYOXALASE-RELATED"/>
    <property type="match status" value="1"/>
</dbReference>
<organism evidence="1 2">
    <name type="scientific">Alteromonas profundi</name>
    <dbReference type="NCBI Taxonomy" id="2696062"/>
    <lineage>
        <taxon>Bacteria</taxon>
        <taxon>Pseudomonadati</taxon>
        <taxon>Pseudomonadota</taxon>
        <taxon>Gammaproteobacteria</taxon>
        <taxon>Alteromonadales</taxon>
        <taxon>Alteromonadaceae</taxon>
        <taxon>Alteromonas/Salinimonas group</taxon>
        <taxon>Alteromonas</taxon>
    </lineage>
</organism>
<evidence type="ECO:0000313" key="2">
    <source>
        <dbReference type="Proteomes" id="UP000470213"/>
    </source>
</evidence>